<keyword evidence="3" id="KW-1185">Reference proteome</keyword>
<feature type="domain" description="Tc1-like transposase DDE" evidence="1">
    <location>
        <begin position="169"/>
        <end position="313"/>
    </location>
</feature>
<dbReference type="RefSeq" id="WP_036346308.1">
    <property type="nucleotide sequence ID" value="NZ_JALN02000001.1"/>
</dbReference>
<dbReference type="PANTHER" id="PTHR30347:SF1">
    <property type="entry name" value="MECHANOSENSITIVE CHANNEL MSCK"/>
    <property type="match status" value="1"/>
</dbReference>
<dbReference type="GO" id="GO:0003676">
    <property type="term" value="F:nucleic acid binding"/>
    <property type="evidence" value="ECO:0007669"/>
    <property type="project" value="InterPro"/>
</dbReference>
<dbReference type="InterPro" id="IPR012337">
    <property type="entry name" value="RNaseH-like_sf"/>
</dbReference>
<dbReference type="SUPFAM" id="SSF53098">
    <property type="entry name" value="Ribonuclease H-like"/>
    <property type="match status" value="1"/>
</dbReference>
<dbReference type="InterPro" id="IPR009057">
    <property type="entry name" value="Homeodomain-like_sf"/>
</dbReference>
<name>A0A064CUJ2_9MYCO</name>
<dbReference type="Proteomes" id="UP000022835">
    <property type="component" value="Unassembled WGS sequence"/>
</dbReference>
<comment type="caution">
    <text evidence="2">The sequence shown here is derived from an EMBL/GenBank/DDBJ whole genome shotgun (WGS) entry which is preliminary data.</text>
</comment>
<dbReference type="EMBL" id="JALN02000001">
    <property type="protein sequence ID" value="KDF02488.1"/>
    <property type="molecule type" value="Genomic_DNA"/>
</dbReference>
<dbReference type="PANTHER" id="PTHR30347">
    <property type="entry name" value="POTASSIUM CHANNEL RELATED"/>
    <property type="match status" value="1"/>
</dbReference>
<dbReference type="InterPro" id="IPR036397">
    <property type="entry name" value="RNaseH_sf"/>
</dbReference>
<dbReference type="Pfam" id="PF13551">
    <property type="entry name" value="HTH_29"/>
    <property type="match status" value="1"/>
</dbReference>
<evidence type="ECO:0000313" key="2">
    <source>
        <dbReference type="EMBL" id="KDF02488.1"/>
    </source>
</evidence>
<dbReference type="NCBIfam" id="NF033545">
    <property type="entry name" value="transpos_IS630"/>
    <property type="match status" value="1"/>
</dbReference>
<dbReference type="OrthoDB" id="2375382at2"/>
<evidence type="ECO:0000313" key="3">
    <source>
        <dbReference type="Proteomes" id="UP000022835"/>
    </source>
</evidence>
<sequence length="353" mass="39346">MPSSGLVISPEDRVTLESWTRSSTVSAGHVERARIVLAVADGAGTSGAARQVGVSRPTVIKWRDRFAAFGIDGLADEPRSGRPKTVDDAAILAATLEPPPESLAVTHWSSRLLGKHLGVGDATVARAWRRYGVKPWRRETFKFSTDPELEAKVRDVIGLYLKPPAKAIVLCVDEKSQIQALNRTQPILPLRPGLPERATHDYQRNGTTTLFAALEIATGKVTDRCYERHGKAEFLDFLKAVARAYPRRRLHVVCDNYHTHKHADVNVWLVKNPRVTLHFTPTSGSWLNMVEVFFSIITRQAIRRGSFDSVKELVAAISAFIDGWNQRCHPFVWTKTADEILPHTRKPNSDATH</sequence>
<dbReference type="InterPro" id="IPR038717">
    <property type="entry name" value="Tc1-like_DDE_dom"/>
</dbReference>
<dbReference type="eggNOG" id="COG3335">
    <property type="taxonomic scope" value="Bacteria"/>
</dbReference>
<dbReference type="Gene3D" id="3.30.420.10">
    <property type="entry name" value="Ribonuclease H-like superfamily/Ribonuclease H"/>
    <property type="match status" value="1"/>
</dbReference>
<dbReference type="Pfam" id="PF13358">
    <property type="entry name" value="DDE_3"/>
    <property type="match status" value="1"/>
</dbReference>
<dbReference type="STRING" id="1440774.Y900_009795"/>
<evidence type="ECO:0000259" key="1">
    <source>
        <dbReference type="Pfam" id="PF13358"/>
    </source>
</evidence>
<proteinExistence type="predicted"/>
<dbReference type="SUPFAM" id="SSF46689">
    <property type="entry name" value="Homeodomain-like"/>
    <property type="match status" value="1"/>
</dbReference>
<organism evidence="2 3">
    <name type="scientific">Mycolicibacterium aromaticivorans JS19b1 = JCM 16368</name>
    <dbReference type="NCBI Taxonomy" id="1440774"/>
    <lineage>
        <taxon>Bacteria</taxon>
        <taxon>Bacillati</taxon>
        <taxon>Actinomycetota</taxon>
        <taxon>Actinomycetes</taxon>
        <taxon>Mycobacteriales</taxon>
        <taxon>Mycobacteriaceae</taxon>
        <taxon>Mycolicibacterium</taxon>
    </lineage>
</organism>
<dbReference type="InterPro" id="IPR052702">
    <property type="entry name" value="MscS-like_channel"/>
</dbReference>
<dbReference type="InterPro" id="IPR047655">
    <property type="entry name" value="Transpos_IS630-like"/>
</dbReference>
<gene>
    <name evidence="2" type="ORF">Y900_009795</name>
</gene>
<dbReference type="AlphaFoldDB" id="A0A064CUJ2"/>
<accession>A0A064CUJ2</accession>
<reference evidence="2" key="1">
    <citation type="submission" date="2014-05" db="EMBL/GenBank/DDBJ databases">
        <title>Genome sequence of Mycobacterium aromaticivorans strain JS19b1T (= DSM 45407T).</title>
        <authorList>
            <person name="Kwak Y."/>
            <person name="Park G.-S."/>
            <person name="Li Q.X."/>
            <person name="Lee S.-E."/>
            <person name="Shin J.-H."/>
        </authorList>
    </citation>
    <scope>NUCLEOTIDE SEQUENCE [LARGE SCALE GENOMIC DNA]</scope>
    <source>
        <strain evidence="2">JS19b1</strain>
    </source>
</reference>
<protein>
    <submittedName>
        <fullName evidence="2">Transposase</fullName>
    </submittedName>
</protein>